<dbReference type="CDD" id="cd00806">
    <property type="entry name" value="TrpRS_core"/>
    <property type="match status" value="1"/>
</dbReference>
<accession>A0AAD7XFA4</accession>
<dbReference type="Gene3D" id="1.10.240.10">
    <property type="entry name" value="Tyrosyl-Transfer RNA Synthetase"/>
    <property type="match status" value="1"/>
</dbReference>
<evidence type="ECO:0000256" key="7">
    <source>
        <dbReference type="ARBA" id="ARBA00022917"/>
    </source>
</evidence>
<gene>
    <name evidence="14" type="ORF">ONZ51_g1946</name>
</gene>
<keyword evidence="7 12" id="KW-0648">Protein biosynthesis</keyword>
<keyword evidence="5 12" id="KW-0547">Nucleotide-binding</keyword>
<dbReference type="PRINTS" id="PR01039">
    <property type="entry name" value="TRNASYNTHTRP"/>
</dbReference>
<evidence type="ECO:0000256" key="8">
    <source>
        <dbReference type="ARBA" id="ARBA00023146"/>
    </source>
</evidence>
<evidence type="ECO:0000256" key="13">
    <source>
        <dbReference type="SAM" id="MobiDB-lite"/>
    </source>
</evidence>
<evidence type="ECO:0000256" key="10">
    <source>
        <dbReference type="ARBA" id="ARBA00049929"/>
    </source>
</evidence>
<protein>
    <recommendedName>
        <fullName evidence="11">Tryptophan--tRNA ligase, mitochondrial</fullName>
        <ecNumber evidence="3">6.1.1.2</ecNumber>
    </recommendedName>
    <alternativeName>
        <fullName evidence="9">Tryptophanyl-tRNA synthetase</fullName>
    </alternativeName>
</protein>
<evidence type="ECO:0000256" key="4">
    <source>
        <dbReference type="ARBA" id="ARBA00022598"/>
    </source>
</evidence>
<dbReference type="AlphaFoldDB" id="A0AAD7XFA4"/>
<dbReference type="HAMAP" id="MF_00140_B">
    <property type="entry name" value="Trp_tRNA_synth_B"/>
    <property type="match status" value="1"/>
</dbReference>
<dbReference type="GO" id="GO:0005759">
    <property type="term" value="C:mitochondrial matrix"/>
    <property type="evidence" value="ECO:0007669"/>
    <property type="project" value="UniProtKB-SubCell"/>
</dbReference>
<dbReference type="PROSITE" id="PS00178">
    <property type="entry name" value="AA_TRNA_LIGASE_I"/>
    <property type="match status" value="1"/>
</dbReference>
<evidence type="ECO:0000313" key="15">
    <source>
        <dbReference type="Proteomes" id="UP001215151"/>
    </source>
</evidence>
<dbReference type="NCBIfam" id="TIGR00233">
    <property type="entry name" value="trpS"/>
    <property type="match status" value="1"/>
</dbReference>
<comment type="catalytic activity">
    <reaction evidence="10">
        <text>tRNA(Trp) + L-tryptophan + ATP = L-tryptophyl-tRNA(Trp) + AMP + diphosphate + H(+)</text>
        <dbReference type="Rhea" id="RHEA:24080"/>
        <dbReference type="Rhea" id="RHEA-COMP:9671"/>
        <dbReference type="Rhea" id="RHEA-COMP:9705"/>
        <dbReference type="ChEBI" id="CHEBI:15378"/>
        <dbReference type="ChEBI" id="CHEBI:30616"/>
        <dbReference type="ChEBI" id="CHEBI:33019"/>
        <dbReference type="ChEBI" id="CHEBI:57912"/>
        <dbReference type="ChEBI" id="CHEBI:78442"/>
        <dbReference type="ChEBI" id="CHEBI:78535"/>
        <dbReference type="ChEBI" id="CHEBI:456215"/>
        <dbReference type="EC" id="6.1.1.2"/>
    </reaction>
</comment>
<dbReference type="FunFam" id="3.40.50.620:FF:000082">
    <property type="entry name" value="MSW1p Mitochondrial tryptophanyl-tRNA synthetase"/>
    <property type="match status" value="1"/>
</dbReference>
<comment type="caution">
    <text evidence="14">The sequence shown here is derived from an EMBL/GenBank/DDBJ whole genome shotgun (WGS) entry which is preliminary data.</text>
</comment>
<dbReference type="SUPFAM" id="SSF52374">
    <property type="entry name" value="Nucleotidylyl transferase"/>
    <property type="match status" value="1"/>
</dbReference>
<dbReference type="InterPro" id="IPR002305">
    <property type="entry name" value="aa-tRNA-synth_Ic"/>
</dbReference>
<name>A0AAD7XFA4_9APHY</name>
<dbReference type="FunFam" id="1.10.240.10:FF:000002">
    <property type="entry name" value="Tryptophan--tRNA ligase"/>
    <property type="match status" value="1"/>
</dbReference>
<dbReference type="InterPro" id="IPR024109">
    <property type="entry name" value="Trp-tRNA-ligase_bac-type"/>
</dbReference>
<dbReference type="Pfam" id="PF00579">
    <property type="entry name" value="tRNA-synt_1b"/>
    <property type="match status" value="1"/>
</dbReference>
<reference evidence="14" key="1">
    <citation type="submission" date="2022-11" db="EMBL/GenBank/DDBJ databases">
        <title>Genome Sequence of Cubamyces cubensis.</title>
        <authorList>
            <person name="Buettner E."/>
        </authorList>
    </citation>
    <scope>NUCLEOTIDE SEQUENCE</scope>
    <source>
        <strain evidence="14">MPL-01</strain>
    </source>
</reference>
<dbReference type="GO" id="GO:0070183">
    <property type="term" value="P:mitochondrial tryptophanyl-tRNA aminoacylation"/>
    <property type="evidence" value="ECO:0007669"/>
    <property type="project" value="TreeGrafter"/>
</dbReference>
<dbReference type="Proteomes" id="UP001215151">
    <property type="component" value="Unassembled WGS sequence"/>
</dbReference>
<dbReference type="PANTHER" id="PTHR43766:SF1">
    <property type="entry name" value="TRYPTOPHAN--TRNA LIGASE, MITOCHONDRIAL"/>
    <property type="match status" value="1"/>
</dbReference>
<dbReference type="InterPro" id="IPR014729">
    <property type="entry name" value="Rossmann-like_a/b/a_fold"/>
</dbReference>
<dbReference type="InterPro" id="IPR050203">
    <property type="entry name" value="Trp-tRNA_synthetase"/>
</dbReference>
<dbReference type="EC" id="6.1.1.2" evidence="3"/>
<dbReference type="EMBL" id="JAPEVG010000029">
    <property type="protein sequence ID" value="KAJ8494981.1"/>
    <property type="molecule type" value="Genomic_DNA"/>
</dbReference>
<organism evidence="14 15">
    <name type="scientific">Trametes cubensis</name>
    <dbReference type="NCBI Taxonomy" id="1111947"/>
    <lineage>
        <taxon>Eukaryota</taxon>
        <taxon>Fungi</taxon>
        <taxon>Dikarya</taxon>
        <taxon>Basidiomycota</taxon>
        <taxon>Agaricomycotina</taxon>
        <taxon>Agaricomycetes</taxon>
        <taxon>Polyporales</taxon>
        <taxon>Polyporaceae</taxon>
        <taxon>Trametes</taxon>
    </lineage>
</organism>
<dbReference type="GO" id="GO:0005524">
    <property type="term" value="F:ATP binding"/>
    <property type="evidence" value="ECO:0007669"/>
    <property type="project" value="UniProtKB-KW"/>
</dbReference>
<feature type="region of interest" description="Disordered" evidence="13">
    <location>
        <begin position="1"/>
        <end position="23"/>
    </location>
</feature>
<proteinExistence type="inferred from homology"/>
<keyword evidence="4 12" id="KW-0436">Ligase</keyword>
<keyword evidence="15" id="KW-1185">Reference proteome</keyword>
<evidence type="ECO:0000256" key="1">
    <source>
        <dbReference type="ARBA" id="ARBA00004305"/>
    </source>
</evidence>
<comment type="similarity">
    <text evidence="2 12">Belongs to the class-I aminoacyl-tRNA synthetase family.</text>
</comment>
<evidence type="ECO:0000256" key="5">
    <source>
        <dbReference type="ARBA" id="ARBA00022741"/>
    </source>
</evidence>
<evidence type="ECO:0000256" key="12">
    <source>
        <dbReference type="RuleBase" id="RU363036"/>
    </source>
</evidence>
<comment type="subcellular location">
    <subcellularLocation>
        <location evidence="1">Mitochondrion matrix</location>
    </subcellularLocation>
</comment>
<dbReference type="Gene3D" id="3.40.50.620">
    <property type="entry name" value="HUPs"/>
    <property type="match status" value="1"/>
</dbReference>
<evidence type="ECO:0000256" key="9">
    <source>
        <dbReference type="ARBA" id="ARBA00030268"/>
    </source>
</evidence>
<dbReference type="InterPro" id="IPR002306">
    <property type="entry name" value="Trp-tRNA-ligase"/>
</dbReference>
<dbReference type="PANTHER" id="PTHR43766">
    <property type="entry name" value="TRYPTOPHAN--TRNA LIGASE, MITOCHONDRIAL"/>
    <property type="match status" value="1"/>
</dbReference>
<keyword evidence="8 12" id="KW-0030">Aminoacyl-tRNA synthetase</keyword>
<keyword evidence="6 12" id="KW-0067">ATP-binding</keyword>
<sequence length="390" mass="42634">MSLLHQLRRAPSTHSSPCRVSRSGKRVVRALSSNATSVDATAQSRARPRVVFSGIQPTGIPHLGNLLGALLNWVKLQRDAAPEDQLIYSIVGWHALTLPQDPKALSAARSDMLAVLLAVGLDPKRSIIFHQDENLHHAELAWILNCITPMGKLKRMTTWKSRLAASRNARDDSEVDESLLNAGLFTYPVLQAADILAYRATHVPVGEDQQQHIELCRDLAESFNRAYKGKRPLFPLPQHVITSSCRVLSLKDPSSKMSKSSPDLNSRILLTDTTAQVRSKIRGAVTDSTLGITYDPAARPGAANLLSILAACTGEEVTTLAERYADKGHGQLKADVAEAVEELIKGPRAEFERLRGEKQYLTSVAKEGAEKAGQLSEVTIREVRARIGLV</sequence>
<dbReference type="InterPro" id="IPR001412">
    <property type="entry name" value="aa-tRNA-synth_I_CS"/>
</dbReference>
<evidence type="ECO:0000256" key="2">
    <source>
        <dbReference type="ARBA" id="ARBA00005594"/>
    </source>
</evidence>
<evidence type="ECO:0000256" key="6">
    <source>
        <dbReference type="ARBA" id="ARBA00022840"/>
    </source>
</evidence>
<dbReference type="GO" id="GO:0004830">
    <property type="term" value="F:tryptophan-tRNA ligase activity"/>
    <property type="evidence" value="ECO:0007669"/>
    <property type="project" value="UniProtKB-EC"/>
</dbReference>
<evidence type="ECO:0000313" key="14">
    <source>
        <dbReference type="EMBL" id="KAJ8494981.1"/>
    </source>
</evidence>
<evidence type="ECO:0000256" key="3">
    <source>
        <dbReference type="ARBA" id="ARBA00013161"/>
    </source>
</evidence>
<evidence type="ECO:0000256" key="11">
    <source>
        <dbReference type="ARBA" id="ARBA00069760"/>
    </source>
</evidence>